<gene>
    <name evidence="2" type="ORF">TIFTF001_014498</name>
</gene>
<evidence type="ECO:0000256" key="1">
    <source>
        <dbReference type="SAM" id="MobiDB-lite"/>
    </source>
</evidence>
<accession>A0AA88DIG6</accession>
<evidence type="ECO:0000313" key="2">
    <source>
        <dbReference type="EMBL" id="GMN45309.1"/>
    </source>
</evidence>
<organism evidence="2 3">
    <name type="scientific">Ficus carica</name>
    <name type="common">Common fig</name>
    <dbReference type="NCBI Taxonomy" id="3494"/>
    <lineage>
        <taxon>Eukaryota</taxon>
        <taxon>Viridiplantae</taxon>
        <taxon>Streptophyta</taxon>
        <taxon>Embryophyta</taxon>
        <taxon>Tracheophyta</taxon>
        <taxon>Spermatophyta</taxon>
        <taxon>Magnoliopsida</taxon>
        <taxon>eudicotyledons</taxon>
        <taxon>Gunneridae</taxon>
        <taxon>Pentapetalae</taxon>
        <taxon>rosids</taxon>
        <taxon>fabids</taxon>
        <taxon>Rosales</taxon>
        <taxon>Moraceae</taxon>
        <taxon>Ficeae</taxon>
        <taxon>Ficus</taxon>
    </lineage>
</organism>
<feature type="region of interest" description="Disordered" evidence="1">
    <location>
        <begin position="68"/>
        <end position="91"/>
    </location>
</feature>
<dbReference type="EMBL" id="BTGU01000020">
    <property type="protein sequence ID" value="GMN45309.1"/>
    <property type="molecule type" value="Genomic_DNA"/>
</dbReference>
<dbReference type="Proteomes" id="UP001187192">
    <property type="component" value="Unassembled WGS sequence"/>
</dbReference>
<keyword evidence="3" id="KW-1185">Reference proteome</keyword>
<comment type="caution">
    <text evidence="2">The sequence shown here is derived from an EMBL/GenBank/DDBJ whole genome shotgun (WGS) entry which is preliminary data.</text>
</comment>
<name>A0AA88DIG6_FICCA</name>
<dbReference type="AlphaFoldDB" id="A0AA88DIG6"/>
<sequence length="107" mass="11744">MEETSILRVGVWSSIFMTMKFIVVFQTEFIKLFGGDITPPQHFATTRDSVPGGGVDAQFPAQHPVTRVGTVSNQDPDAQDPGTFKRGLLGAPKAKHALGEERTQLRF</sequence>
<reference evidence="2" key="1">
    <citation type="submission" date="2023-07" db="EMBL/GenBank/DDBJ databases">
        <title>draft genome sequence of fig (Ficus carica).</title>
        <authorList>
            <person name="Takahashi T."/>
            <person name="Nishimura K."/>
        </authorList>
    </citation>
    <scope>NUCLEOTIDE SEQUENCE</scope>
</reference>
<evidence type="ECO:0000313" key="3">
    <source>
        <dbReference type="Proteomes" id="UP001187192"/>
    </source>
</evidence>
<protein>
    <submittedName>
        <fullName evidence="2">Uncharacterized protein</fullName>
    </submittedName>
</protein>
<proteinExistence type="predicted"/>